<reference evidence="9" key="1">
    <citation type="submission" date="2020-02" db="EMBL/GenBank/DDBJ databases">
        <authorList>
            <person name="Meier V. D."/>
        </authorList>
    </citation>
    <scope>NUCLEOTIDE SEQUENCE</scope>
    <source>
        <strain evidence="9">AVDCRST_MAG09</strain>
    </source>
</reference>
<evidence type="ECO:0000313" key="9">
    <source>
        <dbReference type="EMBL" id="CAA9523998.1"/>
    </source>
</evidence>
<feature type="active site" description="Nucleophile" evidence="7">
    <location>
        <position position="358"/>
    </location>
</feature>
<dbReference type="GO" id="GO:0016740">
    <property type="term" value="F:transferase activity"/>
    <property type="evidence" value="ECO:0007669"/>
    <property type="project" value="UniProtKB-KW"/>
</dbReference>
<dbReference type="InterPro" id="IPR052905">
    <property type="entry name" value="LD-transpeptidase_YkuD-like"/>
</dbReference>
<dbReference type="GO" id="GO:0071555">
    <property type="term" value="P:cell wall organization"/>
    <property type="evidence" value="ECO:0007669"/>
    <property type="project" value="UniProtKB-UniRule"/>
</dbReference>
<organism evidence="9">
    <name type="scientific">uncultured Sphingomonas sp</name>
    <dbReference type="NCBI Taxonomy" id="158754"/>
    <lineage>
        <taxon>Bacteria</taxon>
        <taxon>Pseudomonadati</taxon>
        <taxon>Pseudomonadota</taxon>
        <taxon>Alphaproteobacteria</taxon>
        <taxon>Sphingomonadales</taxon>
        <taxon>Sphingomonadaceae</taxon>
        <taxon>Sphingomonas</taxon>
        <taxon>environmental samples</taxon>
    </lineage>
</organism>
<evidence type="ECO:0000256" key="4">
    <source>
        <dbReference type="ARBA" id="ARBA00022960"/>
    </source>
</evidence>
<dbReference type="InterPro" id="IPR038063">
    <property type="entry name" value="Transpep_catalytic_dom"/>
</dbReference>
<dbReference type="PANTHER" id="PTHR41533:SF1">
    <property type="entry name" value="L,D-TRANSPEPTIDASE YCBB-RELATED"/>
    <property type="match status" value="1"/>
</dbReference>
<keyword evidence="5 7" id="KW-0573">Peptidoglycan synthesis</keyword>
<dbReference type="CDD" id="cd16913">
    <property type="entry name" value="YkuD_like"/>
    <property type="match status" value="1"/>
</dbReference>
<comment type="similarity">
    <text evidence="2">Belongs to the YkuD family.</text>
</comment>
<protein>
    <recommendedName>
        <fullName evidence="8">L,D-TPase catalytic domain-containing protein</fullName>
    </recommendedName>
</protein>
<keyword evidence="4 7" id="KW-0133">Cell shape</keyword>
<dbReference type="GO" id="GO:0004180">
    <property type="term" value="F:carboxypeptidase activity"/>
    <property type="evidence" value="ECO:0007669"/>
    <property type="project" value="UniProtKB-ARBA"/>
</dbReference>
<evidence type="ECO:0000256" key="1">
    <source>
        <dbReference type="ARBA" id="ARBA00004752"/>
    </source>
</evidence>
<dbReference type="Gene3D" id="2.40.440.10">
    <property type="entry name" value="L,D-transpeptidase catalytic domain-like"/>
    <property type="match status" value="1"/>
</dbReference>
<dbReference type="UniPathway" id="UPA00219"/>
<dbReference type="GO" id="GO:0009252">
    <property type="term" value="P:peptidoglycan biosynthetic process"/>
    <property type="evidence" value="ECO:0007669"/>
    <property type="project" value="UniProtKB-UniPathway"/>
</dbReference>
<evidence type="ECO:0000256" key="6">
    <source>
        <dbReference type="ARBA" id="ARBA00023316"/>
    </source>
</evidence>
<dbReference type="SUPFAM" id="SSF141523">
    <property type="entry name" value="L,D-transpeptidase catalytic domain-like"/>
    <property type="match status" value="1"/>
</dbReference>
<dbReference type="InterPro" id="IPR005490">
    <property type="entry name" value="LD_TPept_cat_dom"/>
</dbReference>
<dbReference type="GO" id="GO:0008360">
    <property type="term" value="P:regulation of cell shape"/>
    <property type="evidence" value="ECO:0007669"/>
    <property type="project" value="UniProtKB-UniRule"/>
</dbReference>
<dbReference type="PANTHER" id="PTHR41533">
    <property type="entry name" value="L,D-TRANSPEPTIDASE HI_1667-RELATED"/>
    <property type="match status" value="1"/>
</dbReference>
<feature type="domain" description="L,D-TPase catalytic" evidence="8">
    <location>
        <begin position="203"/>
        <end position="398"/>
    </location>
</feature>
<dbReference type="InterPro" id="IPR045380">
    <property type="entry name" value="LD_TPept_scaffold_dom"/>
</dbReference>
<evidence type="ECO:0000256" key="3">
    <source>
        <dbReference type="ARBA" id="ARBA00022679"/>
    </source>
</evidence>
<accession>A0A6J4TI11</accession>
<dbReference type="Pfam" id="PF03734">
    <property type="entry name" value="YkuD"/>
    <property type="match status" value="1"/>
</dbReference>
<name>A0A6J4TI11_9SPHN</name>
<gene>
    <name evidence="9" type="ORF">AVDCRST_MAG09-2243</name>
</gene>
<feature type="active site" description="Proton donor/acceptor" evidence="7">
    <location>
        <position position="339"/>
    </location>
</feature>
<keyword evidence="3" id="KW-0808">Transferase</keyword>
<dbReference type="PROSITE" id="PS52029">
    <property type="entry name" value="LD_TPASE"/>
    <property type="match status" value="1"/>
</dbReference>
<proteinExistence type="inferred from homology"/>
<dbReference type="Pfam" id="PF20142">
    <property type="entry name" value="Scaffold"/>
    <property type="match status" value="1"/>
</dbReference>
<evidence type="ECO:0000259" key="8">
    <source>
        <dbReference type="PROSITE" id="PS52029"/>
    </source>
</evidence>
<dbReference type="AlphaFoldDB" id="A0A6J4TI11"/>
<sequence length="437" mass="47136">MLSALAVPAAAEARRRPAAPPPAPAPVRVVPADPVEAYYFHRGDAPIWFRNADSRAAAAKLPGLLRRAQVEGLAIGPQLAAQVEAATVRAATSNAPVDIRAAELLASNAWVAYVQLLKKAPAGMLFGYPQLAPQGSRPDQILLTAAAAPSLAQHLDKVASPNATYAQLRDAAWAGFQANPAAGADARLLANLERARVLPAGGRYILVNAANARLTMYENGQPVDSMKVVVGKQESPTPMIASMIFYTTFNPYWNVPGNLILKNVGPKALKSGETYLKSQGFEVMSDWTENATVVPASSVDWAAVASGGKQIRVRQLPGATNSMGRMKFNFRNSEDIYLHDTPQKEYFAKNVRTLSNGCIRLEDAKRLGRWLLQAEPVPPTPQPELHVKLPQGVPVYVTYLTVQPEGGKLTYLTDYYGWDGRPDRQVAASTQAVRPGL</sequence>
<comment type="pathway">
    <text evidence="1 7">Cell wall biogenesis; peptidoglycan biosynthesis.</text>
</comment>
<dbReference type="EMBL" id="CADCVZ010000063">
    <property type="protein sequence ID" value="CAA9523998.1"/>
    <property type="molecule type" value="Genomic_DNA"/>
</dbReference>
<keyword evidence="6 7" id="KW-0961">Cell wall biogenesis/degradation</keyword>
<evidence type="ECO:0000256" key="5">
    <source>
        <dbReference type="ARBA" id="ARBA00022984"/>
    </source>
</evidence>
<evidence type="ECO:0000256" key="2">
    <source>
        <dbReference type="ARBA" id="ARBA00005992"/>
    </source>
</evidence>
<evidence type="ECO:0000256" key="7">
    <source>
        <dbReference type="PROSITE-ProRule" id="PRU01373"/>
    </source>
</evidence>